<protein>
    <submittedName>
        <fullName evidence="1">Uncharacterized protein</fullName>
    </submittedName>
</protein>
<organism evidence="1 2">
    <name type="scientific">Mycena maculata</name>
    <dbReference type="NCBI Taxonomy" id="230809"/>
    <lineage>
        <taxon>Eukaryota</taxon>
        <taxon>Fungi</taxon>
        <taxon>Dikarya</taxon>
        <taxon>Basidiomycota</taxon>
        <taxon>Agaricomycotina</taxon>
        <taxon>Agaricomycetes</taxon>
        <taxon>Agaricomycetidae</taxon>
        <taxon>Agaricales</taxon>
        <taxon>Marasmiineae</taxon>
        <taxon>Mycenaceae</taxon>
        <taxon>Mycena</taxon>
    </lineage>
</organism>
<evidence type="ECO:0000313" key="2">
    <source>
        <dbReference type="Proteomes" id="UP001215280"/>
    </source>
</evidence>
<gene>
    <name evidence="1" type="ORF">DFH07DRAFT_773454</name>
</gene>
<dbReference type="Proteomes" id="UP001215280">
    <property type="component" value="Unassembled WGS sequence"/>
</dbReference>
<name>A0AAD7J1X6_9AGAR</name>
<evidence type="ECO:0000313" key="1">
    <source>
        <dbReference type="EMBL" id="KAJ7755338.1"/>
    </source>
</evidence>
<sequence length="278" mass="30876">MIHLAVFRANSVRIGIGPYKGYATCLGYFVPYIADAMLNANDTQYFNVDGVFMVDPIIGDFDTQQQVPHRTKTREFPYLFSFNDTFEAELAALDETCGFTAFLNEYLVFPPKGVQPPAPSSEGGCDIFGTLRTCTQADDPKHDLERRARVPERACGSVFRTLRSGGDGGRLERKSVAIRGHGLMGTLHAERRLTLVLPGCQGPQFQPAAAFRQLEWMLGHVESMSGMEDWTTSDPVLTFVEVALPGHQRPCGGQLECARPVTDLSLKWENVVYRQAYS</sequence>
<dbReference type="AlphaFoldDB" id="A0AAD7J1X6"/>
<dbReference type="EMBL" id="JARJLG010000064">
    <property type="protein sequence ID" value="KAJ7755338.1"/>
    <property type="molecule type" value="Genomic_DNA"/>
</dbReference>
<accession>A0AAD7J1X6</accession>
<comment type="caution">
    <text evidence="1">The sequence shown here is derived from an EMBL/GenBank/DDBJ whole genome shotgun (WGS) entry which is preliminary data.</text>
</comment>
<reference evidence="1" key="1">
    <citation type="submission" date="2023-03" db="EMBL/GenBank/DDBJ databases">
        <title>Massive genome expansion in bonnet fungi (Mycena s.s.) driven by repeated elements and novel gene families across ecological guilds.</title>
        <authorList>
            <consortium name="Lawrence Berkeley National Laboratory"/>
            <person name="Harder C.B."/>
            <person name="Miyauchi S."/>
            <person name="Viragh M."/>
            <person name="Kuo A."/>
            <person name="Thoen E."/>
            <person name="Andreopoulos B."/>
            <person name="Lu D."/>
            <person name="Skrede I."/>
            <person name="Drula E."/>
            <person name="Henrissat B."/>
            <person name="Morin E."/>
            <person name="Kohler A."/>
            <person name="Barry K."/>
            <person name="LaButti K."/>
            <person name="Morin E."/>
            <person name="Salamov A."/>
            <person name="Lipzen A."/>
            <person name="Mereny Z."/>
            <person name="Hegedus B."/>
            <person name="Baldrian P."/>
            <person name="Stursova M."/>
            <person name="Weitz H."/>
            <person name="Taylor A."/>
            <person name="Grigoriev I.V."/>
            <person name="Nagy L.G."/>
            <person name="Martin F."/>
            <person name="Kauserud H."/>
        </authorList>
    </citation>
    <scope>NUCLEOTIDE SEQUENCE</scope>
    <source>
        <strain evidence="1">CBHHK188m</strain>
    </source>
</reference>
<keyword evidence="2" id="KW-1185">Reference proteome</keyword>
<proteinExistence type="predicted"/>